<accession>A0ABW1IV64</accession>
<feature type="active site" description="Proton donor" evidence="6">
    <location>
        <position position="111"/>
    </location>
</feature>
<comment type="pathway">
    <text evidence="1 6">Purine metabolism; IMP biosynthesis via de novo pathway; N(2)-formyl-N(1)-(5-phospho-D-ribosyl)glycinamide from N(1)-(5-phospho-D-ribosyl)glycinamide (10-formyl THF route): step 1/1.</text>
</comment>
<dbReference type="RefSeq" id="WP_379896156.1">
    <property type="nucleotide sequence ID" value="NZ_CBCSCT010000010.1"/>
</dbReference>
<gene>
    <name evidence="6 8" type="primary">purN</name>
    <name evidence="8" type="ORF">ACFPXP_19925</name>
</gene>
<comment type="function">
    <text evidence="6">Catalyzes the transfer of a formyl group from 10-formyltetrahydrofolate to 5-phospho-ribosyl-glycinamide (GAR), producing 5-phospho-ribosyl-N-formylglycinamide (FGAR) and tetrahydrofolate.</text>
</comment>
<keyword evidence="9" id="KW-1185">Reference proteome</keyword>
<evidence type="ECO:0000256" key="2">
    <source>
        <dbReference type="ARBA" id="ARBA00022679"/>
    </source>
</evidence>
<evidence type="ECO:0000313" key="9">
    <source>
        <dbReference type="Proteomes" id="UP001596250"/>
    </source>
</evidence>
<dbReference type="EC" id="2.1.2.2" evidence="6"/>
<evidence type="ECO:0000256" key="5">
    <source>
        <dbReference type="ARBA" id="ARBA00047664"/>
    </source>
</evidence>
<dbReference type="SUPFAM" id="SSF53328">
    <property type="entry name" value="Formyltransferase"/>
    <property type="match status" value="1"/>
</dbReference>
<dbReference type="PANTHER" id="PTHR43369">
    <property type="entry name" value="PHOSPHORIBOSYLGLYCINAMIDE FORMYLTRANSFERASE"/>
    <property type="match status" value="1"/>
</dbReference>
<feature type="site" description="Raises pKa of active site His" evidence="6">
    <location>
        <position position="147"/>
    </location>
</feature>
<dbReference type="PROSITE" id="PS00373">
    <property type="entry name" value="GART"/>
    <property type="match status" value="1"/>
</dbReference>
<evidence type="ECO:0000256" key="3">
    <source>
        <dbReference type="ARBA" id="ARBA00022755"/>
    </source>
</evidence>
<dbReference type="InterPro" id="IPR036477">
    <property type="entry name" value="Formyl_transf_N_sf"/>
</dbReference>
<comment type="caution">
    <text evidence="8">The sequence shown here is derived from an EMBL/GenBank/DDBJ whole genome shotgun (WGS) entry which is preliminary data.</text>
</comment>
<dbReference type="InterPro" id="IPR004607">
    <property type="entry name" value="GART"/>
</dbReference>
<organism evidence="8 9">
    <name type="scientific">Marinicrinis lubricantis</name>
    <dbReference type="NCBI Taxonomy" id="2086470"/>
    <lineage>
        <taxon>Bacteria</taxon>
        <taxon>Bacillati</taxon>
        <taxon>Bacillota</taxon>
        <taxon>Bacilli</taxon>
        <taxon>Bacillales</taxon>
        <taxon>Paenibacillaceae</taxon>
    </lineage>
</organism>
<dbReference type="Pfam" id="PF00551">
    <property type="entry name" value="Formyl_trans_N"/>
    <property type="match status" value="1"/>
</dbReference>
<evidence type="ECO:0000259" key="7">
    <source>
        <dbReference type="Pfam" id="PF00551"/>
    </source>
</evidence>
<dbReference type="Proteomes" id="UP001596250">
    <property type="component" value="Unassembled WGS sequence"/>
</dbReference>
<dbReference type="HAMAP" id="MF_01930">
    <property type="entry name" value="PurN"/>
    <property type="match status" value="1"/>
</dbReference>
<feature type="binding site" evidence="6">
    <location>
        <begin position="14"/>
        <end position="16"/>
    </location>
    <ligand>
        <name>N(1)-(5-phospho-beta-D-ribosyl)glycinamide</name>
        <dbReference type="ChEBI" id="CHEBI:143788"/>
    </ligand>
</feature>
<feature type="binding site" evidence="6">
    <location>
        <position position="109"/>
    </location>
    <ligand>
        <name>(6R)-10-formyltetrahydrofolate</name>
        <dbReference type="ChEBI" id="CHEBI:195366"/>
    </ligand>
</feature>
<evidence type="ECO:0000313" key="8">
    <source>
        <dbReference type="EMBL" id="MFC5988679.1"/>
    </source>
</evidence>
<protein>
    <recommendedName>
        <fullName evidence="6">Phosphoribosylglycinamide formyltransferase</fullName>
        <ecNumber evidence="6">2.1.2.2</ecNumber>
    </recommendedName>
    <alternativeName>
        <fullName evidence="6">5'-phosphoribosylglycinamide transformylase</fullName>
    </alternativeName>
    <alternativeName>
        <fullName evidence="6">GAR transformylase</fullName>
        <shortName evidence="6">GART</shortName>
    </alternativeName>
</protein>
<comment type="catalytic activity">
    <reaction evidence="5 6">
        <text>N(1)-(5-phospho-beta-D-ribosyl)glycinamide + (6R)-10-formyltetrahydrofolate = N(2)-formyl-N(1)-(5-phospho-beta-D-ribosyl)glycinamide + (6S)-5,6,7,8-tetrahydrofolate + H(+)</text>
        <dbReference type="Rhea" id="RHEA:15053"/>
        <dbReference type="ChEBI" id="CHEBI:15378"/>
        <dbReference type="ChEBI" id="CHEBI:57453"/>
        <dbReference type="ChEBI" id="CHEBI:143788"/>
        <dbReference type="ChEBI" id="CHEBI:147286"/>
        <dbReference type="ChEBI" id="CHEBI:195366"/>
        <dbReference type="EC" id="2.1.2.2"/>
    </reaction>
</comment>
<sequence>MSDYRIAVFGSGNGSNFQAIADQVQAGQLDVKIELLVCDQPQAKIIERAEKAGVETLVLTLKQFESKAAYEEAILERLTEKQVDLIVLAGYMKLISPVLLNAYKGRIINIHPSLLPSFPGKQGVADAFEYGVKVTGCTVHFVDEGMDTGPIIAQQAVPVLDHDTVESLHQRIHEAEQQIYPEVVRSLAQGLIKLNGRKVSKRNGFIER</sequence>
<evidence type="ECO:0000256" key="6">
    <source>
        <dbReference type="HAMAP-Rule" id="MF_01930"/>
    </source>
</evidence>
<keyword evidence="3 6" id="KW-0658">Purine biosynthesis</keyword>
<dbReference type="InterPro" id="IPR002376">
    <property type="entry name" value="Formyl_transf_N"/>
</dbReference>
<feature type="binding site" evidence="6">
    <location>
        <position position="67"/>
    </location>
    <ligand>
        <name>(6R)-10-formyltetrahydrofolate</name>
        <dbReference type="ChEBI" id="CHEBI:195366"/>
    </ligand>
</feature>
<feature type="domain" description="Formyl transferase N-terminal" evidence="7">
    <location>
        <begin position="5"/>
        <end position="184"/>
    </location>
</feature>
<reference evidence="9" key="1">
    <citation type="journal article" date="2019" name="Int. J. Syst. Evol. Microbiol.">
        <title>The Global Catalogue of Microorganisms (GCM) 10K type strain sequencing project: providing services to taxonomists for standard genome sequencing and annotation.</title>
        <authorList>
            <consortium name="The Broad Institute Genomics Platform"/>
            <consortium name="The Broad Institute Genome Sequencing Center for Infectious Disease"/>
            <person name="Wu L."/>
            <person name="Ma J."/>
        </authorList>
    </citation>
    <scope>NUCLEOTIDE SEQUENCE [LARGE SCALE GENOMIC DNA]</scope>
    <source>
        <strain evidence="9">CCM 8749</strain>
    </source>
</reference>
<dbReference type="CDD" id="cd08645">
    <property type="entry name" value="FMT_core_GART"/>
    <property type="match status" value="1"/>
</dbReference>
<keyword evidence="2 6" id="KW-0808">Transferase</keyword>
<dbReference type="NCBIfam" id="TIGR00639">
    <property type="entry name" value="PurN"/>
    <property type="match status" value="1"/>
</dbReference>
<evidence type="ECO:0000256" key="4">
    <source>
        <dbReference type="ARBA" id="ARBA00038440"/>
    </source>
</evidence>
<dbReference type="GO" id="GO:0004644">
    <property type="term" value="F:phosphoribosylglycinamide formyltransferase activity"/>
    <property type="evidence" value="ECO:0007669"/>
    <property type="project" value="UniProtKB-EC"/>
</dbReference>
<dbReference type="Gene3D" id="3.40.50.170">
    <property type="entry name" value="Formyl transferase, N-terminal domain"/>
    <property type="match status" value="1"/>
</dbReference>
<feature type="binding site" evidence="6">
    <location>
        <begin position="92"/>
        <end position="95"/>
    </location>
    <ligand>
        <name>(6R)-10-formyltetrahydrofolate</name>
        <dbReference type="ChEBI" id="CHEBI:195366"/>
    </ligand>
</feature>
<dbReference type="InterPro" id="IPR001555">
    <property type="entry name" value="GART_AS"/>
</dbReference>
<dbReference type="EMBL" id="JBHSQV010000183">
    <property type="protein sequence ID" value="MFC5988679.1"/>
    <property type="molecule type" value="Genomic_DNA"/>
</dbReference>
<evidence type="ECO:0000256" key="1">
    <source>
        <dbReference type="ARBA" id="ARBA00005054"/>
    </source>
</evidence>
<comment type="similarity">
    <text evidence="4 6">Belongs to the GART family.</text>
</comment>
<name>A0ABW1IV64_9BACL</name>
<dbReference type="PANTHER" id="PTHR43369:SF2">
    <property type="entry name" value="PHOSPHORIBOSYLGLYCINAMIDE FORMYLTRANSFERASE"/>
    <property type="match status" value="1"/>
</dbReference>
<proteinExistence type="inferred from homology"/>